<organism evidence="2">
    <name type="scientific">Russula compacta</name>
    <dbReference type="NCBI Taxonomy" id="40490"/>
    <lineage>
        <taxon>Eukaryota</taxon>
        <taxon>Fungi</taxon>
        <taxon>Dikarya</taxon>
        <taxon>Basidiomycota</taxon>
        <taxon>Agaricomycotina</taxon>
        <taxon>Agaricomycetes</taxon>
        <taxon>Russulales</taxon>
        <taxon>Russulaceae</taxon>
        <taxon>Russula</taxon>
    </lineage>
</organism>
<keyword evidence="1" id="KW-0812">Transmembrane</keyword>
<dbReference type="EMBL" id="MH138072">
    <property type="protein sequence ID" value="AWB36070.1"/>
    <property type="molecule type" value="Genomic_DNA"/>
</dbReference>
<evidence type="ECO:0000256" key="1">
    <source>
        <dbReference type="SAM" id="Phobius"/>
    </source>
</evidence>
<feature type="transmembrane region" description="Helical" evidence="1">
    <location>
        <begin position="84"/>
        <end position="101"/>
    </location>
</feature>
<proteinExistence type="predicted"/>
<dbReference type="GeneID" id="36940483"/>
<keyword evidence="1" id="KW-0472">Membrane</keyword>
<keyword evidence="1" id="KW-1133">Transmembrane helix</keyword>
<reference evidence="2" key="1">
    <citation type="journal article" date="2018" name="Int. J. Biol. Macromol.">
        <title>Characterization and comparative mitogenomic analysis of six newly sequenced mitochondrial genomes from ectomycorrhizal fungi (Russula) and phylogenetic analysis of the Agaricomycetes.</title>
        <authorList>
            <person name="Li Q."/>
            <person name="Wang Q."/>
            <person name="Chen C."/>
            <person name="Jin X."/>
            <person name="Chen Z."/>
            <person name="Xiong C."/>
            <person name="Li P."/>
            <person name="Zhao J."/>
            <person name="Huang W."/>
        </authorList>
    </citation>
    <scope>NUCLEOTIDE SEQUENCE</scope>
</reference>
<geneLocation type="mitochondrion" evidence="2"/>
<dbReference type="RefSeq" id="YP_009487168.1">
    <property type="nucleotide sequence ID" value="NC_037773.1"/>
</dbReference>
<keyword evidence="2" id="KW-0496">Mitochondrion</keyword>
<evidence type="ECO:0000313" key="2">
    <source>
        <dbReference type="EMBL" id="AWB36070.1"/>
    </source>
</evidence>
<dbReference type="AlphaFoldDB" id="A0A2S0U3R8"/>
<protein>
    <submittedName>
        <fullName evidence="2">Uncharacterized protein</fullName>
    </submittedName>
</protein>
<accession>A0A2S0U3R8</accession>
<gene>
    <name evidence="2" type="primary">orf166</name>
</gene>
<name>A0A2S0U3R8_9AGAM</name>
<sequence length="166" mass="19790">MKDCVSYLRSNPIYIWISTLLSSKDEIKSKIPSSENGTMKRFDWNSTNTTRMGAENSTENRWFDRLNQKRELEPIKEESNNNKYYIIALLLLAGLTFWYFGDEILPHFPGGFPRWKPKSYDIDPKGHINLPNVPIEEKTWWESIKDWFDINRWRNRNPESLSEIEL</sequence>